<keyword evidence="7 13" id="KW-0472">Membrane</keyword>
<dbReference type="EMBL" id="QNQT01000011">
    <property type="protein sequence ID" value="RDU35353.1"/>
    <property type="molecule type" value="Genomic_DNA"/>
</dbReference>
<evidence type="ECO:0000256" key="11">
    <source>
        <dbReference type="RuleBase" id="RU003848"/>
    </source>
</evidence>
<comment type="similarity">
    <text evidence="11">Belongs to the ATPase B chain family.</text>
</comment>
<comment type="caution">
    <text evidence="14">The sequence shown here is derived from an EMBL/GenBank/DDBJ whole genome shotgun (WGS) entry which is preliminary data.</text>
</comment>
<evidence type="ECO:0000256" key="12">
    <source>
        <dbReference type="SAM" id="Coils"/>
    </source>
</evidence>
<evidence type="ECO:0000313" key="15">
    <source>
        <dbReference type="Proteomes" id="UP000257144"/>
    </source>
</evidence>
<proteinExistence type="inferred from homology"/>
<dbReference type="InterPro" id="IPR002146">
    <property type="entry name" value="ATP_synth_b/b'su_bac/chlpt"/>
</dbReference>
<comment type="function">
    <text evidence="9">F(1)F(0) ATP synthase produces ATP from ADP in the presence of a proton or sodium gradient. F-type ATPases consist of two structural domains, F(1) containing the extramembraneous catalytic core and F(0) containing the membrane proton channel, linked together by a central stalk and a peripheral stalk. During catalysis, ATP synthesis in the catalytic domain of F(1) is coupled via a rotary mechanism of the central stalk subunits to proton translocation.</text>
</comment>
<evidence type="ECO:0000256" key="1">
    <source>
        <dbReference type="ARBA" id="ARBA00022448"/>
    </source>
</evidence>
<gene>
    <name evidence="14" type="ORF">DRW41_18905</name>
</gene>
<dbReference type="GO" id="GO:0015078">
    <property type="term" value="F:proton transmembrane transporter activity"/>
    <property type="evidence" value="ECO:0007669"/>
    <property type="project" value="InterPro"/>
</dbReference>
<dbReference type="Pfam" id="PF00430">
    <property type="entry name" value="ATP-synt_B"/>
    <property type="match status" value="1"/>
</dbReference>
<dbReference type="GO" id="GO:0045259">
    <property type="term" value="C:proton-transporting ATP synthase complex"/>
    <property type="evidence" value="ECO:0007669"/>
    <property type="project" value="UniProtKB-KW"/>
</dbReference>
<sequence length="123" mass="14064">MGDFEIFGIPISLGTMIYQALIFTILVFLIKKLAMKKLLGILENRKTYIGQQLTIAEQCRSEAELKLAVQESLLSEARQIKYRSEIEAREILEKAVEEAKEIIHSARDEARRIRSNQNQNKGA</sequence>
<keyword evidence="12" id="KW-0175">Coiled coil</keyword>
<dbReference type="AlphaFoldDB" id="A0A3D8GLP3"/>
<dbReference type="Proteomes" id="UP000257144">
    <property type="component" value="Unassembled WGS sequence"/>
</dbReference>
<evidence type="ECO:0000256" key="8">
    <source>
        <dbReference type="ARBA" id="ARBA00023310"/>
    </source>
</evidence>
<evidence type="ECO:0000256" key="13">
    <source>
        <dbReference type="SAM" id="Phobius"/>
    </source>
</evidence>
<evidence type="ECO:0000256" key="4">
    <source>
        <dbReference type="ARBA" id="ARBA00022781"/>
    </source>
</evidence>
<feature type="transmembrane region" description="Helical" evidence="13">
    <location>
        <begin position="6"/>
        <end position="30"/>
    </location>
</feature>
<dbReference type="GO" id="GO:0015986">
    <property type="term" value="P:proton motive force-driven ATP synthesis"/>
    <property type="evidence" value="ECO:0007669"/>
    <property type="project" value="InterPro"/>
</dbReference>
<accession>A0A3D8GLP3</accession>
<evidence type="ECO:0000256" key="5">
    <source>
        <dbReference type="ARBA" id="ARBA00022989"/>
    </source>
</evidence>
<feature type="coiled-coil region" evidence="12">
    <location>
        <begin position="89"/>
        <end position="116"/>
    </location>
</feature>
<evidence type="ECO:0000256" key="9">
    <source>
        <dbReference type="ARBA" id="ARBA00025198"/>
    </source>
</evidence>
<dbReference type="CDD" id="cd06503">
    <property type="entry name" value="ATP-synt_Fo_b"/>
    <property type="match status" value="1"/>
</dbReference>
<evidence type="ECO:0000313" key="14">
    <source>
        <dbReference type="EMBL" id="RDU35353.1"/>
    </source>
</evidence>
<keyword evidence="3 11" id="KW-0812">Transmembrane</keyword>
<dbReference type="OrthoDB" id="2881604at2"/>
<comment type="subcellular location">
    <subcellularLocation>
        <location evidence="10">Endomembrane system</location>
        <topology evidence="10">Single-pass membrane protein</topology>
    </subcellularLocation>
</comment>
<keyword evidence="15" id="KW-1185">Reference proteome</keyword>
<reference evidence="14 15" key="1">
    <citation type="submission" date="2018-07" db="EMBL/GenBank/DDBJ databases">
        <title>Bacillus sp. YLB-04 draft genome sequence.</title>
        <authorList>
            <person name="Yu L."/>
            <person name="Tang X."/>
        </authorList>
    </citation>
    <scope>NUCLEOTIDE SEQUENCE [LARGE SCALE GENOMIC DNA]</scope>
    <source>
        <strain evidence="14 15">YLB-04</strain>
    </source>
</reference>
<evidence type="ECO:0000256" key="10">
    <source>
        <dbReference type="ARBA" id="ARBA00037847"/>
    </source>
</evidence>
<evidence type="ECO:0000256" key="3">
    <source>
        <dbReference type="ARBA" id="ARBA00022692"/>
    </source>
</evidence>
<organism evidence="14 15">
    <name type="scientific">Neobacillus piezotolerans</name>
    <dbReference type="NCBI Taxonomy" id="2259171"/>
    <lineage>
        <taxon>Bacteria</taxon>
        <taxon>Bacillati</taxon>
        <taxon>Bacillota</taxon>
        <taxon>Bacilli</taxon>
        <taxon>Bacillales</taxon>
        <taxon>Bacillaceae</taxon>
        <taxon>Neobacillus</taxon>
    </lineage>
</organism>
<keyword evidence="8" id="KW-0066">ATP synthesis</keyword>
<keyword evidence="4 11" id="KW-0375">Hydrogen ion transport</keyword>
<keyword evidence="2 11" id="KW-0138">CF(0)</keyword>
<dbReference type="RefSeq" id="WP_115453591.1">
    <property type="nucleotide sequence ID" value="NZ_QNQT01000011.1"/>
</dbReference>
<keyword evidence="1 11" id="KW-0813">Transport</keyword>
<keyword evidence="5 13" id="KW-1133">Transmembrane helix</keyword>
<name>A0A3D8GLP3_9BACI</name>
<dbReference type="GO" id="GO:0012505">
    <property type="term" value="C:endomembrane system"/>
    <property type="evidence" value="ECO:0007669"/>
    <property type="project" value="UniProtKB-SubCell"/>
</dbReference>
<evidence type="ECO:0000256" key="2">
    <source>
        <dbReference type="ARBA" id="ARBA00022547"/>
    </source>
</evidence>
<keyword evidence="6 11" id="KW-0406">Ion transport</keyword>
<evidence type="ECO:0000256" key="7">
    <source>
        <dbReference type="ARBA" id="ARBA00023136"/>
    </source>
</evidence>
<evidence type="ECO:0008006" key="16">
    <source>
        <dbReference type="Google" id="ProtNLM"/>
    </source>
</evidence>
<protein>
    <recommendedName>
        <fullName evidence="16">F0F1 ATP synthase subunit B</fullName>
    </recommendedName>
</protein>
<evidence type="ECO:0000256" key="6">
    <source>
        <dbReference type="ARBA" id="ARBA00023065"/>
    </source>
</evidence>